<reference evidence="9" key="1">
    <citation type="submission" date="2023-08" db="EMBL/GenBank/DDBJ databases">
        <authorList>
            <person name="Chen Y."/>
            <person name="Shah S."/>
            <person name="Dougan E. K."/>
            <person name="Thang M."/>
            <person name="Chan C."/>
        </authorList>
    </citation>
    <scope>NUCLEOTIDE SEQUENCE</scope>
</reference>
<dbReference type="SUPFAM" id="SSF52266">
    <property type="entry name" value="SGNH hydrolase"/>
    <property type="match status" value="1"/>
</dbReference>
<dbReference type="InterPro" id="IPR044669">
    <property type="entry name" value="YneE/VCCN1/2-like"/>
</dbReference>
<evidence type="ECO:0000313" key="9">
    <source>
        <dbReference type="EMBL" id="CAJ1403081.1"/>
    </source>
</evidence>
<dbReference type="PROSITE" id="PS51444">
    <property type="entry name" value="FH2"/>
    <property type="match status" value="1"/>
</dbReference>
<evidence type="ECO:0000256" key="3">
    <source>
        <dbReference type="ARBA" id="ARBA00022692"/>
    </source>
</evidence>
<dbReference type="SMART" id="SM00498">
    <property type="entry name" value="FH2"/>
    <property type="match status" value="1"/>
</dbReference>
<evidence type="ECO:0000256" key="5">
    <source>
        <dbReference type="ARBA" id="ARBA00023065"/>
    </source>
</evidence>
<dbReference type="Pfam" id="PF25539">
    <property type="entry name" value="Bestrophin_2"/>
    <property type="match status" value="1"/>
</dbReference>
<dbReference type="InterPro" id="IPR042201">
    <property type="entry name" value="FH2_Formin_sf"/>
</dbReference>
<feature type="domain" description="FH2" evidence="8">
    <location>
        <begin position="36"/>
        <end position="441"/>
    </location>
</feature>
<dbReference type="InterPro" id="IPR013830">
    <property type="entry name" value="SGNH_hydro"/>
</dbReference>
<name>A0AA36JDK4_9DINO</name>
<dbReference type="Proteomes" id="UP001178507">
    <property type="component" value="Unassembled WGS sequence"/>
</dbReference>
<organism evidence="9 10">
    <name type="scientific">Effrenium voratum</name>
    <dbReference type="NCBI Taxonomy" id="2562239"/>
    <lineage>
        <taxon>Eukaryota</taxon>
        <taxon>Sar</taxon>
        <taxon>Alveolata</taxon>
        <taxon>Dinophyceae</taxon>
        <taxon>Suessiales</taxon>
        <taxon>Symbiodiniaceae</taxon>
        <taxon>Effrenium</taxon>
    </lineage>
</organism>
<keyword evidence="4" id="KW-1133">Transmembrane helix</keyword>
<evidence type="ECO:0000256" key="4">
    <source>
        <dbReference type="ARBA" id="ARBA00022989"/>
    </source>
</evidence>
<keyword evidence="3" id="KW-0812">Transmembrane</keyword>
<keyword evidence="10" id="KW-1185">Reference proteome</keyword>
<dbReference type="InterPro" id="IPR015425">
    <property type="entry name" value="FH2_Formin"/>
</dbReference>
<dbReference type="Pfam" id="PF13472">
    <property type="entry name" value="Lipase_GDSL_2"/>
    <property type="match status" value="1"/>
</dbReference>
<accession>A0AA36JDK4</accession>
<dbReference type="PANTHER" id="PTHR33281">
    <property type="entry name" value="UPF0187 PROTEIN YNEE"/>
    <property type="match status" value="1"/>
</dbReference>
<dbReference type="CDD" id="cd00229">
    <property type="entry name" value="SGNH_hydrolase"/>
    <property type="match status" value="1"/>
</dbReference>
<dbReference type="SUPFAM" id="SSF101447">
    <property type="entry name" value="Formin homology 2 domain (FH2 domain)"/>
    <property type="match status" value="1"/>
</dbReference>
<dbReference type="Gene3D" id="1.20.58.2220">
    <property type="entry name" value="Formin, FH2 domain"/>
    <property type="match status" value="1"/>
</dbReference>
<evidence type="ECO:0000259" key="8">
    <source>
        <dbReference type="PROSITE" id="PS51444"/>
    </source>
</evidence>
<feature type="region of interest" description="Disordered" evidence="7">
    <location>
        <begin position="607"/>
        <end position="638"/>
    </location>
</feature>
<dbReference type="EMBL" id="CAUJNA010003479">
    <property type="protein sequence ID" value="CAJ1403081.1"/>
    <property type="molecule type" value="Genomic_DNA"/>
</dbReference>
<dbReference type="InterPro" id="IPR036514">
    <property type="entry name" value="SGNH_hydro_sf"/>
</dbReference>
<evidence type="ECO:0000256" key="6">
    <source>
        <dbReference type="ARBA" id="ARBA00023136"/>
    </source>
</evidence>
<sequence length="1577" mass="171241">TLAMSEPKGKGLSKGPRGPKGKGKAPGPPPRPPSRPPGKAPDGPKLRPLFWQTVGQVPTESVWSSLGPPVPFDTSLLERRFAMAEARAPRKAVDATGDEPKKKLRVLDDRTSQLLAISFNKLPPAEQLAQVVDTLETFPDGLAPEAVMALNSATVEQKDAVEQLKSLDVREADLMQLDVPERYLWVMANNSVCAAKIASGALIVGLAPELPELSLACQRVRDGCRRLQSSILVKRFISTCLAVGNVMNRGTARGSARAIVLPEGLLKLDELRGSGETEGVSGLSLLDFVSEAILVEASCTSGKGVQAQLRAEADELREGMRAAQGVCLHDADTSCQRICRAASHAQSGLSQHLANLSVARLAATVQSICKESEKCSAQVAEAKAQLKKSMEWASAKPNTSSSDWLGSWVQFLEQLAGAIDRVKLPELPMRPVQADCNGAASGRSVFQDVSNTPQMSHEDGKPKGPSPQVASKVQSVQLDDDERIEVLLARMAQGASTPACTPAPNQDADEVVRLLVHAGAKETANANGFTPLQLAEAGSSRLICSEWPICGDVRTVWDISFGTLRNPDCGGCEGFLRHVGCPAASAQIFRCVRCNCFSKDHLPVEGPQAEDPLQRLPGGGFRDSRGYGAAPAGQSRQQAAGWPGIGEMVWVPQQASVQKRAGIVVQTEASETSAFCTVELLAAHGVAEADRRQVVATECLTEWAPAWSPPRVQGDFDKEAHFKNLVFQPGGLWCLKPALKQRRCKVCVLGGSISLQSRGYRPHFVQALERRGVAVEDCPAAVGTAGSRPLSLVVSDLVLTKRPDLLIIEVAVNDGDDLLESTPHPNVVPILQAAEGIVRTVRRRCPGTAILFLEMFLREDEEARILKTGSEAWKDSSVEEAIGWYHDVAPLLHRHVCRHYGLAQIDLVPAFRSMSAEMRSAWFRDDCHHSDAGGEAVGNLLAKLVLWSVRQPELTGSLPKNALPAPLDAQCWCNGKTIRVLPGWLSPEGTPRKDKDLLRLGQQTDWLLLRAGGRVTIPFKGRACGILTLLGSLAASCKRCKCVWTTGRRRGSVFWTAGLMLSEALLILSDSDGIAFAPRRELQEMKALHRTFYDTVFRFSGSVLPKGALYALPGTILALALHLTWSPDSKGNENVEVGKFNDVWGAYTFSLGFLIVFRNNQAYNRYWEGASKIHEICADLYNCVSQLFAFCSQKGELRDKDGQIMEANMQHKVDEFQHEIICFVSLLFASCLSEISGNSLDVKVIRGIDPDCIRGESRCEVVAHWICKAIINAKRAQILDIDPPILSRALADLASSIADIYRVRKIKDVPFPVAYSQMVLVMLVVYSLVTPLLASQLIELTWMATTATFCVTAGFWSLYHIADEIDQPFGTDQNDLPLEMLAAEFIDSLKSLRVQTHQMPRVTYEEERGAKVLRTTTLKLKTKSQVALQTEKSTDALLAKDRSESEGQWSHAEEAEGVLRPQMVGLEVGEMSVSGQTTDGGSTPRKRLRKVKAKAKKQGSQSLEADVEAGELSQSNSTIDLFGNKAAGDLNGAKHSIEDVPRVLREDEHAVEAATAAVQSEHVGAQVSLLSKAQAPI</sequence>
<keyword evidence="2" id="KW-0813">Transport</keyword>
<dbReference type="Gene3D" id="3.40.50.1110">
    <property type="entry name" value="SGNH hydrolase"/>
    <property type="match status" value="1"/>
</dbReference>
<evidence type="ECO:0000256" key="2">
    <source>
        <dbReference type="ARBA" id="ARBA00022448"/>
    </source>
</evidence>
<evidence type="ECO:0000256" key="7">
    <source>
        <dbReference type="SAM" id="MobiDB-lite"/>
    </source>
</evidence>
<dbReference type="GO" id="GO:0016020">
    <property type="term" value="C:membrane"/>
    <property type="evidence" value="ECO:0007669"/>
    <property type="project" value="UniProtKB-SubCell"/>
</dbReference>
<dbReference type="PANTHER" id="PTHR33281:SF20">
    <property type="match status" value="1"/>
</dbReference>
<evidence type="ECO:0000313" key="10">
    <source>
        <dbReference type="Proteomes" id="UP001178507"/>
    </source>
</evidence>
<keyword evidence="5" id="KW-0406">Ion transport</keyword>
<feature type="non-terminal residue" evidence="9">
    <location>
        <position position="1577"/>
    </location>
</feature>
<proteinExistence type="predicted"/>
<comment type="caution">
    <text evidence="9">The sequence shown here is derived from an EMBL/GenBank/DDBJ whole genome shotgun (WGS) entry which is preliminary data.</text>
</comment>
<protein>
    <recommendedName>
        <fullName evidence="8">FH2 domain-containing protein</fullName>
    </recommendedName>
</protein>
<feature type="region of interest" description="Disordered" evidence="7">
    <location>
        <begin position="450"/>
        <end position="475"/>
    </location>
</feature>
<dbReference type="GO" id="GO:0005254">
    <property type="term" value="F:chloride channel activity"/>
    <property type="evidence" value="ECO:0007669"/>
    <property type="project" value="InterPro"/>
</dbReference>
<feature type="region of interest" description="Disordered" evidence="7">
    <location>
        <begin position="1"/>
        <end position="48"/>
    </location>
</feature>
<gene>
    <name evidence="9" type="ORF">EVOR1521_LOCUS25826</name>
</gene>
<comment type="subcellular location">
    <subcellularLocation>
        <location evidence="1">Membrane</location>
        <topology evidence="1">Multi-pass membrane protein</topology>
    </subcellularLocation>
</comment>
<keyword evidence="6" id="KW-0472">Membrane</keyword>
<dbReference type="Pfam" id="PF02181">
    <property type="entry name" value="FH2"/>
    <property type="match status" value="1"/>
</dbReference>
<feature type="compositionally biased region" description="Pro residues" evidence="7">
    <location>
        <begin position="26"/>
        <end position="39"/>
    </location>
</feature>
<evidence type="ECO:0000256" key="1">
    <source>
        <dbReference type="ARBA" id="ARBA00004141"/>
    </source>
</evidence>